<name>A0A0N4Y500_NIPBR</name>
<accession>A0A0N4Y500</accession>
<proteinExistence type="predicted"/>
<reference evidence="4" key="1">
    <citation type="submission" date="2017-02" db="UniProtKB">
        <authorList>
            <consortium name="WormBaseParasite"/>
        </authorList>
    </citation>
    <scope>IDENTIFICATION</scope>
</reference>
<evidence type="ECO:0000313" key="2">
    <source>
        <dbReference type="EMBL" id="VDL74613.1"/>
    </source>
</evidence>
<evidence type="ECO:0000313" key="3">
    <source>
        <dbReference type="Proteomes" id="UP000271162"/>
    </source>
</evidence>
<feature type="region of interest" description="Disordered" evidence="1">
    <location>
        <begin position="90"/>
        <end position="120"/>
    </location>
</feature>
<feature type="compositionally biased region" description="Basic and acidic residues" evidence="1">
    <location>
        <begin position="110"/>
        <end position="120"/>
    </location>
</feature>
<keyword evidence="3" id="KW-1185">Reference proteome</keyword>
<protein>
    <submittedName>
        <fullName evidence="4">FCP1 homology domain-containing protein</fullName>
    </submittedName>
</protein>
<dbReference type="EMBL" id="UYSL01020439">
    <property type="protein sequence ID" value="VDL74613.1"/>
    <property type="molecule type" value="Genomic_DNA"/>
</dbReference>
<organism evidence="4">
    <name type="scientific">Nippostrongylus brasiliensis</name>
    <name type="common">Rat hookworm</name>
    <dbReference type="NCBI Taxonomy" id="27835"/>
    <lineage>
        <taxon>Eukaryota</taxon>
        <taxon>Metazoa</taxon>
        <taxon>Ecdysozoa</taxon>
        <taxon>Nematoda</taxon>
        <taxon>Chromadorea</taxon>
        <taxon>Rhabditida</taxon>
        <taxon>Rhabditina</taxon>
        <taxon>Rhabditomorpha</taxon>
        <taxon>Strongyloidea</taxon>
        <taxon>Heligmosomidae</taxon>
        <taxon>Nippostrongylus</taxon>
    </lineage>
</organism>
<evidence type="ECO:0000256" key="1">
    <source>
        <dbReference type="SAM" id="MobiDB-lite"/>
    </source>
</evidence>
<dbReference type="Proteomes" id="UP000271162">
    <property type="component" value="Unassembled WGS sequence"/>
</dbReference>
<evidence type="ECO:0000313" key="4">
    <source>
        <dbReference type="WBParaSite" id="NBR_0001102301-mRNA-1"/>
    </source>
</evidence>
<dbReference type="WBParaSite" id="NBR_0001102301-mRNA-1">
    <property type="protein sequence ID" value="NBR_0001102301-mRNA-1"/>
    <property type="gene ID" value="NBR_0001102301"/>
</dbReference>
<reference evidence="2 3" key="2">
    <citation type="submission" date="2018-11" db="EMBL/GenBank/DDBJ databases">
        <authorList>
            <consortium name="Pathogen Informatics"/>
        </authorList>
    </citation>
    <scope>NUCLEOTIDE SEQUENCE [LARGE SCALE GENOMIC DNA]</scope>
</reference>
<dbReference type="AlphaFoldDB" id="A0A0N4Y500"/>
<sequence length="128" mass="14324">MGVLWCPEHDGEVRFPNNGRIRSRDGRLEDFWRTAAARPGRQIYLLSDATNLPPSPLARHSTRVEDHLQLLPDLCILIIVDYHADKSDASSRRADAGLGEADAGQVEPMPARKEPMPARGELRVNFEV</sequence>
<gene>
    <name evidence="2" type="ORF">NBR_LOCUS11024</name>
</gene>